<comment type="similarity">
    <text evidence="2">Belongs to the FAD-binding monooxygenase family.</text>
</comment>
<keyword evidence="4" id="KW-0274">FAD</keyword>
<comment type="cofactor">
    <cofactor evidence="1">
        <name>FAD</name>
        <dbReference type="ChEBI" id="CHEBI:57692"/>
    </cofactor>
</comment>
<dbReference type="GO" id="GO:0050660">
    <property type="term" value="F:flavin adenine dinucleotide binding"/>
    <property type="evidence" value="ECO:0007669"/>
    <property type="project" value="InterPro"/>
</dbReference>
<dbReference type="PANTHER" id="PTHR42877">
    <property type="entry name" value="L-ORNITHINE N(5)-MONOOXYGENASE-RELATED"/>
    <property type="match status" value="1"/>
</dbReference>
<keyword evidence="5" id="KW-0560">Oxidoreductase</keyword>
<proteinExistence type="inferred from homology"/>
<keyword evidence="7" id="KW-1185">Reference proteome</keyword>
<dbReference type="Gene3D" id="3.50.50.60">
    <property type="entry name" value="FAD/NAD(P)-binding domain"/>
    <property type="match status" value="2"/>
</dbReference>
<dbReference type="EMBL" id="LVYI01000009">
    <property type="protein sequence ID" value="OAP56144.1"/>
    <property type="molecule type" value="Genomic_DNA"/>
</dbReference>
<dbReference type="InterPro" id="IPR020946">
    <property type="entry name" value="Flavin_mOase-like"/>
</dbReference>
<dbReference type="InterPro" id="IPR051209">
    <property type="entry name" value="FAD-bind_Monooxygenase_sf"/>
</dbReference>
<dbReference type="InterPro" id="IPR036188">
    <property type="entry name" value="FAD/NAD-bd_sf"/>
</dbReference>
<dbReference type="GO" id="GO:0050661">
    <property type="term" value="F:NADP binding"/>
    <property type="evidence" value="ECO:0007669"/>
    <property type="project" value="InterPro"/>
</dbReference>
<protein>
    <recommendedName>
        <fullName evidence="8">FAD/NAD(P)-binding domain-containing protein</fullName>
    </recommendedName>
</protein>
<accession>A0A178Z8N1</accession>
<comment type="caution">
    <text evidence="6">The sequence shown here is derived from an EMBL/GenBank/DDBJ whole genome shotgun (WGS) entry which is preliminary data.</text>
</comment>
<evidence type="ECO:0000256" key="3">
    <source>
        <dbReference type="ARBA" id="ARBA00022630"/>
    </source>
</evidence>
<dbReference type="Proteomes" id="UP000078343">
    <property type="component" value="Unassembled WGS sequence"/>
</dbReference>
<dbReference type="GO" id="GO:0004499">
    <property type="term" value="F:N,N-dimethylaniline monooxygenase activity"/>
    <property type="evidence" value="ECO:0007669"/>
    <property type="project" value="InterPro"/>
</dbReference>
<evidence type="ECO:0000313" key="6">
    <source>
        <dbReference type="EMBL" id="OAP56144.1"/>
    </source>
</evidence>
<dbReference type="SUPFAM" id="SSF51905">
    <property type="entry name" value="FAD/NAD(P)-binding domain"/>
    <property type="match status" value="3"/>
</dbReference>
<evidence type="ECO:0000256" key="2">
    <source>
        <dbReference type="ARBA" id="ARBA00010139"/>
    </source>
</evidence>
<dbReference type="PANTHER" id="PTHR42877:SF8">
    <property type="entry name" value="MONOOXYGENASE"/>
    <property type="match status" value="1"/>
</dbReference>
<evidence type="ECO:0000256" key="5">
    <source>
        <dbReference type="ARBA" id="ARBA00023002"/>
    </source>
</evidence>
<name>A0A178Z8N1_9EURO</name>
<evidence type="ECO:0000256" key="1">
    <source>
        <dbReference type="ARBA" id="ARBA00001974"/>
    </source>
</evidence>
<dbReference type="Pfam" id="PF00743">
    <property type="entry name" value="FMO-like"/>
    <property type="match status" value="1"/>
</dbReference>
<dbReference type="AlphaFoldDB" id="A0A178Z8N1"/>
<dbReference type="GeneID" id="30013491"/>
<evidence type="ECO:0008006" key="8">
    <source>
        <dbReference type="Google" id="ProtNLM"/>
    </source>
</evidence>
<reference evidence="6 7" key="1">
    <citation type="submission" date="2016-04" db="EMBL/GenBank/DDBJ databases">
        <title>Draft genome of Fonsecaea erecta CBS 125763.</title>
        <authorList>
            <person name="Weiss V.A."/>
            <person name="Vicente V.A."/>
            <person name="Raittz R.T."/>
            <person name="Moreno L.F."/>
            <person name="De Souza E.M."/>
            <person name="Pedrosa F.O."/>
            <person name="Steffens M.B."/>
            <person name="Faoro H."/>
            <person name="Tadra-Sfeir M.Z."/>
            <person name="Najafzadeh M.J."/>
            <person name="Felipe M.S."/>
            <person name="Teixeira M."/>
            <person name="Sun J."/>
            <person name="Xi L."/>
            <person name="Gomes R."/>
            <person name="De Azevedo C.M."/>
            <person name="Salgado C.G."/>
            <person name="Da Silva M.B."/>
            <person name="Nascimento M.F."/>
            <person name="Queiroz-Telles F."/>
            <person name="Attili D.S."/>
            <person name="Gorbushina A."/>
        </authorList>
    </citation>
    <scope>NUCLEOTIDE SEQUENCE [LARGE SCALE GENOMIC DNA]</scope>
    <source>
        <strain evidence="6 7">CBS 125763</strain>
    </source>
</reference>
<dbReference type="OrthoDB" id="74360at2759"/>
<gene>
    <name evidence="6" type="ORF">AYL99_09323</name>
</gene>
<organism evidence="6 7">
    <name type="scientific">Fonsecaea erecta</name>
    <dbReference type="NCBI Taxonomy" id="1367422"/>
    <lineage>
        <taxon>Eukaryota</taxon>
        <taxon>Fungi</taxon>
        <taxon>Dikarya</taxon>
        <taxon>Ascomycota</taxon>
        <taxon>Pezizomycotina</taxon>
        <taxon>Eurotiomycetes</taxon>
        <taxon>Chaetothyriomycetidae</taxon>
        <taxon>Chaetothyriales</taxon>
        <taxon>Herpotrichiellaceae</taxon>
        <taxon>Fonsecaea</taxon>
    </lineage>
</organism>
<keyword evidence="3" id="KW-0285">Flavoprotein</keyword>
<dbReference type="RefSeq" id="XP_018689511.1">
    <property type="nucleotide sequence ID" value="XM_018840830.1"/>
</dbReference>
<sequence length="662" mass="74418">MAPLLDINSDPPFSSGFLDMKQAAAAINEVQVADGVPDTPVKRPTNGKSEPLTTKETPYVVREVPMGTRKLVRVVCLGAGYSGVVMSIVYAQRMTDMNVEFCIYERNADIGGTWLENRHVFLLPEFLPTYISLCIARYPGCQCDIPAHNYSYSFEPNPNWPGYYASSREIHDYMKQVIKKYDVGKYMHTSHEILSAVWNADRGRWNLRVRKPSGEEFDDHCEIFINAGGLLNNWKWPNIPGIADYEGKLMHSAGWDESYDLTGKRVAVIGIGSSGIQIVPQIVKVVDKLTSFIRSKTWISPGPGINEPVDGDPEMDEHYRYTADEIARFNNDPEYLLHHRRSLADRRAQIFDRAIKTSDLQAKAQVVFAATMKERLGETEQGRRIADMLIPDFPIGCRRQTPGIGFLESLVRPNVEVIQDGIVRATKGGILCKDGQERLLDAIICATGFDTTFKPRIPIVGLDGVDLRQKWEDEEPEAYFGIAVPGFPNYFSFLGPNSPISNGTLVGGLQTTAAYIYKAINKLQTQSIRCMTIKPDVVREFNEHSQTWLQRSVWTAPCASWYKRGTTDGRVVAIYAGTSSHFMEALREPRWEDYEYEYDYEYGDGDGGDDASGGGGGFGSRRRRRTNRFAYLGNGHTVAEGRGENMAMMQTLDFDQFWELVA</sequence>
<evidence type="ECO:0000256" key="4">
    <source>
        <dbReference type="ARBA" id="ARBA00022827"/>
    </source>
</evidence>
<evidence type="ECO:0000313" key="7">
    <source>
        <dbReference type="Proteomes" id="UP000078343"/>
    </source>
</evidence>